<protein>
    <recommendedName>
        <fullName evidence="11">Transporter</fullName>
    </recommendedName>
</protein>
<evidence type="ECO:0000256" key="8">
    <source>
        <dbReference type="SAM" id="Coils"/>
    </source>
</evidence>
<sequence>MFTDAYIIPVPQGKRRFSGGQLQIRESLFEGGRTFFNLMKARKEKESAQQDIDVSQLEIVYQIHQQYYQILANTRRVELANKVLEQRIEQLRLARARHAVGSVTMLDVMQAEIDKGNQENTLMTEENNLRISRMELNRLMGVSLDTEFEMVDEFETSVPSFDEGLLVKRAKDGRPDLLWLRSREEVAEKEVWVQRASYLPSVTLDLFFFRSEQGSGENPFTFSPENEDTRLSLNLDWQFFSGFSRYSSNKTARVDLDNLRYDIRERELQVEKEVKEALMNLVSVYQQSLITQKNRQLASENLRLEQERYRLGSSSLLDLRTAQVTYIEAETGHINKILEFNTSFAALEKATGLKLRD</sequence>
<dbReference type="Proteomes" id="UP000179034">
    <property type="component" value="Unassembled WGS sequence"/>
</dbReference>
<dbReference type="PANTHER" id="PTHR30026">
    <property type="entry name" value="OUTER MEMBRANE PROTEIN TOLC"/>
    <property type="match status" value="1"/>
</dbReference>
<reference evidence="9 10" key="1">
    <citation type="journal article" date="2016" name="Nat. Commun.">
        <title>Thousands of microbial genomes shed light on interconnected biogeochemical processes in an aquifer system.</title>
        <authorList>
            <person name="Anantharaman K."/>
            <person name="Brown C.T."/>
            <person name="Hug L.A."/>
            <person name="Sharon I."/>
            <person name="Castelle C.J."/>
            <person name="Probst A.J."/>
            <person name="Thomas B.C."/>
            <person name="Singh A."/>
            <person name="Wilkins M.J."/>
            <person name="Karaoz U."/>
            <person name="Brodie E.L."/>
            <person name="Williams K.H."/>
            <person name="Hubbard S.S."/>
            <person name="Banfield J.F."/>
        </authorList>
    </citation>
    <scope>NUCLEOTIDE SEQUENCE [LARGE SCALE GENOMIC DNA]</scope>
</reference>
<keyword evidence="3" id="KW-0813">Transport</keyword>
<keyword evidence="8" id="KW-0175">Coiled coil</keyword>
<proteinExistence type="inferred from homology"/>
<keyword evidence="4" id="KW-1134">Transmembrane beta strand</keyword>
<name>A0A1F5YC18_9BACT</name>
<dbReference type="AlphaFoldDB" id="A0A1F5YC18"/>
<evidence type="ECO:0008006" key="11">
    <source>
        <dbReference type="Google" id="ProtNLM"/>
    </source>
</evidence>
<dbReference type="SUPFAM" id="SSF56954">
    <property type="entry name" value="Outer membrane efflux proteins (OEP)"/>
    <property type="match status" value="1"/>
</dbReference>
<dbReference type="Pfam" id="PF02321">
    <property type="entry name" value="OEP"/>
    <property type="match status" value="2"/>
</dbReference>
<evidence type="ECO:0000256" key="1">
    <source>
        <dbReference type="ARBA" id="ARBA00004442"/>
    </source>
</evidence>
<comment type="caution">
    <text evidence="9">The sequence shown here is derived from an EMBL/GenBank/DDBJ whole genome shotgun (WGS) entry which is preliminary data.</text>
</comment>
<gene>
    <name evidence="9" type="ORF">A2Z06_02850</name>
</gene>
<accession>A0A1F5YC18</accession>
<evidence type="ECO:0000313" key="9">
    <source>
        <dbReference type="EMBL" id="OGF97717.1"/>
    </source>
</evidence>
<keyword evidence="7" id="KW-0998">Cell outer membrane</keyword>
<feature type="coiled-coil region" evidence="8">
    <location>
        <begin position="38"/>
        <end position="94"/>
    </location>
</feature>
<dbReference type="PANTHER" id="PTHR30026:SF20">
    <property type="entry name" value="OUTER MEMBRANE PROTEIN TOLC"/>
    <property type="match status" value="1"/>
</dbReference>
<evidence type="ECO:0000256" key="4">
    <source>
        <dbReference type="ARBA" id="ARBA00022452"/>
    </source>
</evidence>
<keyword evidence="5" id="KW-0812">Transmembrane</keyword>
<dbReference type="GO" id="GO:0009279">
    <property type="term" value="C:cell outer membrane"/>
    <property type="evidence" value="ECO:0007669"/>
    <property type="project" value="UniProtKB-SubCell"/>
</dbReference>
<evidence type="ECO:0000256" key="7">
    <source>
        <dbReference type="ARBA" id="ARBA00023237"/>
    </source>
</evidence>
<dbReference type="InterPro" id="IPR051906">
    <property type="entry name" value="TolC-like"/>
</dbReference>
<evidence type="ECO:0000256" key="6">
    <source>
        <dbReference type="ARBA" id="ARBA00023136"/>
    </source>
</evidence>
<dbReference type="GO" id="GO:0015288">
    <property type="term" value="F:porin activity"/>
    <property type="evidence" value="ECO:0007669"/>
    <property type="project" value="TreeGrafter"/>
</dbReference>
<dbReference type="Gene3D" id="1.20.1600.10">
    <property type="entry name" value="Outer membrane efflux proteins (OEP)"/>
    <property type="match status" value="1"/>
</dbReference>
<organism evidence="9 10">
    <name type="scientific">Candidatus Glassbacteria bacterium RBG_16_58_8</name>
    <dbReference type="NCBI Taxonomy" id="1817866"/>
    <lineage>
        <taxon>Bacteria</taxon>
        <taxon>Candidatus Glassiibacteriota</taxon>
    </lineage>
</organism>
<comment type="similarity">
    <text evidence="2">Belongs to the outer membrane factor (OMF) (TC 1.B.17) family.</text>
</comment>
<dbReference type="InterPro" id="IPR003423">
    <property type="entry name" value="OMP_efflux"/>
</dbReference>
<comment type="subcellular location">
    <subcellularLocation>
        <location evidence="1">Cell outer membrane</location>
    </subcellularLocation>
</comment>
<dbReference type="GO" id="GO:1990281">
    <property type="term" value="C:efflux pump complex"/>
    <property type="evidence" value="ECO:0007669"/>
    <property type="project" value="TreeGrafter"/>
</dbReference>
<dbReference type="GO" id="GO:0015562">
    <property type="term" value="F:efflux transmembrane transporter activity"/>
    <property type="evidence" value="ECO:0007669"/>
    <property type="project" value="InterPro"/>
</dbReference>
<evidence type="ECO:0000256" key="5">
    <source>
        <dbReference type="ARBA" id="ARBA00022692"/>
    </source>
</evidence>
<evidence type="ECO:0000256" key="2">
    <source>
        <dbReference type="ARBA" id="ARBA00007613"/>
    </source>
</evidence>
<dbReference type="EMBL" id="MFIW01000066">
    <property type="protein sequence ID" value="OGF97717.1"/>
    <property type="molecule type" value="Genomic_DNA"/>
</dbReference>
<evidence type="ECO:0000313" key="10">
    <source>
        <dbReference type="Proteomes" id="UP000179034"/>
    </source>
</evidence>
<keyword evidence="6" id="KW-0472">Membrane</keyword>
<evidence type="ECO:0000256" key="3">
    <source>
        <dbReference type="ARBA" id="ARBA00022448"/>
    </source>
</evidence>